<proteinExistence type="predicted"/>
<dbReference type="EMBL" id="JAWWNJ010000064">
    <property type="protein sequence ID" value="KAK7012595.1"/>
    <property type="molecule type" value="Genomic_DNA"/>
</dbReference>
<reference evidence="3 4" key="1">
    <citation type="journal article" date="2024" name="J Genomics">
        <title>Draft genome sequencing and assembly of Favolaschia claudopus CIRM-BRFM 2984 isolated from oak limbs.</title>
        <authorList>
            <person name="Navarro D."/>
            <person name="Drula E."/>
            <person name="Chaduli D."/>
            <person name="Cazenave R."/>
            <person name="Ahrendt S."/>
            <person name="Wang J."/>
            <person name="Lipzen A."/>
            <person name="Daum C."/>
            <person name="Barry K."/>
            <person name="Grigoriev I.V."/>
            <person name="Favel A."/>
            <person name="Rosso M.N."/>
            <person name="Martin F."/>
        </authorList>
    </citation>
    <scope>NUCLEOTIDE SEQUENCE [LARGE SCALE GENOMIC DNA]</scope>
    <source>
        <strain evidence="3 4">CIRM-BRFM 2984</strain>
    </source>
</reference>
<evidence type="ECO:0000256" key="2">
    <source>
        <dbReference type="SAM" id="Phobius"/>
    </source>
</evidence>
<gene>
    <name evidence="3" type="ORF">R3P38DRAFT_2550073</name>
</gene>
<keyword evidence="2" id="KW-1133">Transmembrane helix</keyword>
<name>A0AAW0AHV3_9AGAR</name>
<keyword evidence="4" id="KW-1185">Reference proteome</keyword>
<feature type="transmembrane region" description="Helical" evidence="2">
    <location>
        <begin position="214"/>
        <end position="235"/>
    </location>
</feature>
<feature type="transmembrane region" description="Helical" evidence="2">
    <location>
        <begin position="24"/>
        <end position="43"/>
    </location>
</feature>
<evidence type="ECO:0008006" key="5">
    <source>
        <dbReference type="Google" id="ProtNLM"/>
    </source>
</evidence>
<dbReference type="AlphaFoldDB" id="A0AAW0AHV3"/>
<accession>A0AAW0AHV3</accession>
<evidence type="ECO:0000313" key="4">
    <source>
        <dbReference type="Proteomes" id="UP001362999"/>
    </source>
</evidence>
<evidence type="ECO:0000313" key="3">
    <source>
        <dbReference type="EMBL" id="KAK7012595.1"/>
    </source>
</evidence>
<comment type="caution">
    <text evidence="3">The sequence shown here is derived from an EMBL/GenBank/DDBJ whole genome shotgun (WGS) entry which is preliminary data.</text>
</comment>
<keyword evidence="2" id="KW-0812">Transmembrane</keyword>
<organism evidence="3 4">
    <name type="scientific">Favolaschia claudopus</name>
    <dbReference type="NCBI Taxonomy" id="2862362"/>
    <lineage>
        <taxon>Eukaryota</taxon>
        <taxon>Fungi</taxon>
        <taxon>Dikarya</taxon>
        <taxon>Basidiomycota</taxon>
        <taxon>Agaricomycotina</taxon>
        <taxon>Agaricomycetes</taxon>
        <taxon>Agaricomycetidae</taxon>
        <taxon>Agaricales</taxon>
        <taxon>Marasmiineae</taxon>
        <taxon>Mycenaceae</taxon>
        <taxon>Favolaschia</taxon>
    </lineage>
</organism>
<protein>
    <recommendedName>
        <fullName evidence="5">G protein-coupled receptor</fullName>
    </recommendedName>
</protein>
<evidence type="ECO:0000256" key="1">
    <source>
        <dbReference type="SAM" id="MobiDB-lite"/>
    </source>
</evidence>
<feature type="transmembrane region" description="Helical" evidence="2">
    <location>
        <begin position="111"/>
        <end position="133"/>
    </location>
</feature>
<feature type="region of interest" description="Disordered" evidence="1">
    <location>
        <begin position="301"/>
        <end position="325"/>
    </location>
</feature>
<feature type="transmembrane region" description="Helical" evidence="2">
    <location>
        <begin position="55"/>
        <end position="76"/>
    </location>
</feature>
<keyword evidence="2" id="KW-0472">Membrane</keyword>
<sequence>MQYTVSTEIFDSTWDELKVDLGQTAFSLVLYGVYVNLFFLSLYTLSRRRSKGTKLLMAASCMMAVIATTQAALLTADTAVYAHLLQQIVHLNIITAEDLEKLASLLKIDQALVTAQIAALATNILITDCIFLYRCYAIWGRRIKPIIMPSLLMLGTVCKSPHEIILCRVTYSCKMSFCRSAPTEASTAGRILFMRYAASGTPYLDDTTRRRYSLAVKIILESGVAYVCMMLPLAIGDYISDNFFLDWIAIAPQLLESFSHCQPFGSPHHSFQNILPTFTLVYVGLNNLADNSGNIQPRKLRKRQDWRSSALDAPKGEGEDVDTEA</sequence>
<dbReference type="Proteomes" id="UP001362999">
    <property type="component" value="Unassembled WGS sequence"/>
</dbReference>